<sequence length="356" mass="40524">MKNEPELPIDLYRPIVRHLSPVEDTKTLLSVALTSKTFHQEAIQLLYHTLRLVWVPVTTQKKCLRTLSHSPKCADLVFTFTFTQGEDPYGRRCEEGDEYWEFLAAGLRALKNVTTLGFPIGLPDFAPSILLPLCSMPNLTLFMWPVLSGGDGLIPFFERHPNIRQMRLFWGNNPDPLLRNPHILPRLDRICGGTSALNALLPNRKVPYVEWIGEAVRHAPSHPFLESLQDVRSLTLGGYGRPWGVFLPDVAPYLQNLIDLLITESKVEDDLVNQIAHLPRLRCLAFTWIHGDQPDIEQLFWAGTRTLEVIAVRSGGEGFQEYRPRWVENAGGIQLHVSLESMGHDWELNYESTEDM</sequence>
<proteinExistence type="predicted"/>
<dbReference type="EMBL" id="ML208272">
    <property type="protein sequence ID" value="TFK73798.1"/>
    <property type="molecule type" value="Genomic_DNA"/>
</dbReference>
<organism evidence="1 2">
    <name type="scientific">Pluteus cervinus</name>
    <dbReference type="NCBI Taxonomy" id="181527"/>
    <lineage>
        <taxon>Eukaryota</taxon>
        <taxon>Fungi</taxon>
        <taxon>Dikarya</taxon>
        <taxon>Basidiomycota</taxon>
        <taxon>Agaricomycotina</taxon>
        <taxon>Agaricomycetes</taxon>
        <taxon>Agaricomycetidae</taxon>
        <taxon>Agaricales</taxon>
        <taxon>Pluteineae</taxon>
        <taxon>Pluteaceae</taxon>
        <taxon>Pluteus</taxon>
    </lineage>
</organism>
<reference evidence="1 2" key="1">
    <citation type="journal article" date="2019" name="Nat. Ecol. Evol.">
        <title>Megaphylogeny resolves global patterns of mushroom evolution.</title>
        <authorList>
            <person name="Varga T."/>
            <person name="Krizsan K."/>
            <person name="Foldi C."/>
            <person name="Dima B."/>
            <person name="Sanchez-Garcia M."/>
            <person name="Sanchez-Ramirez S."/>
            <person name="Szollosi G.J."/>
            <person name="Szarkandi J.G."/>
            <person name="Papp V."/>
            <person name="Albert L."/>
            <person name="Andreopoulos W."/>
            <person name="Angelini C."/>
            <person name="Antonin V."/>
            <person name="Barry K.W."/>
            <person name="Bougher N.L."/>
            <person name="Buchanan P."/>
            <person name="Buyck B."/>
            <person name="Bense V."/>
            <person name="Catcheside P."/>
            <person name="Chovatia M."/>
            <person name="Cooper J."/>
            <person name="Damon W."/>
            <person name="Desjardin D."/>
            <person name="Finy P."/>
            <person name="Geml J."/>
            <person name="Haridas S."/>
            <person name="Hughes K."/>
            <person name="Justo A."/>
            <person name="Karasinski D."/>
            <person name="Kautmanova I."/>
            <person name="Kiss B."/>
            <person name="Kocsube S."/>
            <person name="Kotiranta H."/>
            <person name="LaButti K.M."/>
            <person name="Lechner B.E."/>
            <person name="Liimatainen K."/>
            <person name="Lipzen A."/>
            <person name="Lukacs Z."/>
            <person name="Mihaltcheva S."/>
            <person name="Morgado L.N."/>
            <person name="Niskanen T."/>
            <person name="Noordeloos M.E."/>
            <person name="Ohm R.A."/>
            <person name="Ortiz-Santana B."/>
            <person name="Ovrebo C."/>
            <person name="Racz N."/>
            <person name="Riley R."/>
            <person name="Savchenko A."/>
            <person name="Shiryaev A."/>
            <person name="Soop K."/>
            <person name="Spirin V."/>
            <person name="Szebenyi C."/>
            <person name="Tomsovsky M."/>
            <person name="Tulloss R.E."/>
            <person name="Uehling J."/>
            <person name="Grigoriev I.V."/>
            <person name="Vagvolgyi C."/>
            <person name="Papp T."/>
            <person name="Martin F.M."/>
            <person name="Miettinen O."/>
            <person name="Hibbett D.S."/>
            <person name="Nagy L.G."/>
        </authorList>
    </citation>
    <scope>NUCLEOTIDE SEQUENCE [LARGE SCALE GENOMIC DNA]</scope>
    <source>
        <strain evidence="1 2">NL-1719</strain>
    </source>
</reference>
<evidence type="ECO:0000313" key="1">
    <source>
        <dbReference type="EMBL" id="TFK73798.1"/>
    </source>
</evidence>
<keyword evidence="2" id="KW-1185">Reference proteome</keyword>
<accession>A0ACD3B6S7</accession>
<name>A0ACD3B6S7_9AGAR</name>
<evidence type="ECO:0000313" key="2">
    <source>
        <dbReference type="Proteomes" id="UP000308600"/>
    </source>
</evidence>
<gene>
    <name evidence="1" type="ORF">BDN72DRAFT_956147</name>
</gene>
<protein>
    <submittedName>
        <fullName evidence="1">Uncharacterized protein</fullName>
    </submittedName>
</protein>
<dbReference type="Proteomes" id="UP000308600">
    <property type="component" value="Unassembled WGS sequence"/>
</dbReference>